<dbReference type="InterPro" id="IPR016039">
    <property type="entry name" value="Thiolase-like"/>
</dbReference>
<dbReference type="Gene3D" id="3.40.50.720">
    <property type="entry name" value="NAD(P)-binding Rossmann-like Domain"/>
    <property type="match status" value="1"/>
</dbReference>
<dbReference type="Pfam" id="PF14765">
    <property type="entry name" value="PS-DH"/>
    <property type="match status" value="1"/>
</dbReference>
<feature type="domain" description="Carrier" evidence="6">
    <location>
        <begin position="5"/>
        <end position="82"/>
    </location>
</feature>
<evidence type="ECO:0000256" key="5">
    <source>
        <dbReference type="PROSITE-ProRule" id="PRU01363"/>
    </source>
</evidence>
<evidence type="ECO:0000259" key="8">
    <source>
        <dbReference type="PROSITE" id="PS52019"/>
    </source>
</evidence>
<dbReference type="SMART" id="SM00825">
    <property type="entry name" value="PKS_KS"/>
    <property type="match status" value="1"/>
</dbReference>
<dbReference type="SUPFAM" id="SSF55048">
    <property type="entry name" value="Probable ACP-binding domain of malonyl-CoA ACP transacylase"/>
    <property type="match status" value="1"/>
</dbReference>
<dbReference type="SUPFAM" id="SSF51735">
    <property type="entry name" value="NAD(P)-binding Rossmann-fold domains"/>
    <property type="match status" value="2"/>
</dbReference>
<dbReference type="InterPro" id="IPR032821">
    <property type="entry name" value="PKS_assoc"/>
</dbReference>
<dbReference type="GO" id="GO:0071770">
    <property type="term" value="P:DIM/DIP cell wall layer assembly"/>
    <property type="evidence" value="ECO:0007669"/>
    <property type="project" value="TreeGrafter"/>
</dbReference>
<dbReference type="PANTHER" id="PTHR43775:SF37">
    <property type="entry name" value="SI:DKEY-61P9.11"/>
    <property type="match status" value="1"/>
</dbReference>
<evidence type="ECO:0000256" key="4">
    <source>
        <dbReference type="ARBA" id="ARBA00022857"/>
    </source>
</evidence>
<keyword evidence="4" id="KW-0521">NADP</keyword>
<evidence type="ECO:0000256" key="2">
    <source>
        <dbReference type="ARBA" id="ARBA00022553"/>
    </source>
</evidence>
<dbReference type="InterPro" id="IPR014030">
    <property type="entry name" value="Ketoacyl_synth_N"/>
</dbReference>
<dbReference type="Pfam" id="PF08659">
    <property type="entry name" value="KR"/>
    <property type="match status" value="1"/>
</dbReference>
<dbReference type="Pfam" id="PF00698">
    <property type="entry name" value="Acyl_transf_1"/>
    <property type="match status" value="1"/>
</dbReference>
<evidence type="ECO:0000313" key="10">
    <source>
        <dbReference type="Proteomes" id="UP000637578"/>
    </source>
</evidence>
<dbReference type="EMBL" id="BMMK01000012">
    <property type="protein sequence ID" value="GGM56665.1"/>
    <property type="molecule type" value="Genomic_DNA"/>
</dbReference>
<dbReference type="GO" id="GO:0005886">
    <property type="term" value="C:plasma membrane"/>
    <property type="evidence" value="ECO:0007669"/>
    <property type="project" value="TreeGrafter"/>
</dbReference>
<dbReference type="Pfam" id="PF16197">
    <property type="entry name" value="KAsynt_C_assoc"/>
    <property type="match status" value="1"/>
</dbReference>
<dbReference type="Gene3D" id="3.40.50.1820">
    <property type="entry name" value="alpha/beta hydrolase"/>
    <property type="match status" value="1"/>
</dbReference>
<dbReference type="GO" id="GO:0006633">
    <property type="term" value="P:fatty acid biosynthetic process"/>
    <property type="evidence" value="ECO:0007669"/>
    <property type="project" value="InterPro"/>
</dbReference>
<keyword evidence="3" id="KW-0808">Transferase</keyword>
<keyword evidence="1" id="KW-0596">Phosphopantetheine</keyword>
<dbReference type="InterPro" id="IPR049900">
    <property type="entry name" value="PKS_mFAS_DH"/>
</dbReference>
<dbReference type="InterPro" id="IPR057326">
    <property type="entry name" value="KR_dom"/>
</dbReference>
<dbReference type="SUPFAM" id="SSF53901">
    <property type="entry name" value="Thiolase-like"/>
    <property type="match status" value="1"/>
</dbReference>
<dbReference type="Pfam" id="PF21089">
    <property type="entry name" value="PKS_DH_N"/>
    <property type="match status" value="1"/>
</dbReference>
<dbReference type="CDD" id="cd08955">
    <property type="entry name" value="KR_2_FAS_SDR_x"/>
    <property type="match status" value="1"/>
</dbReference>
<dbReference type="InterPro" id="IPR020807">
    <property type="entry name" value="PKS_DH"/>
</dbReference>
<reference evidence="9" key="2">
    <citation type="submission" date="2020-09" db="EMBL/GenBank/DDBJ databases">
        <authorList>
            <person name="Sun Q."/>
            <person name="Zhou Y."/>
        </authorList>
    </citation>
    <scope>NUCLEOTIDE SEQUENCE</scope>
    <source>
        <strain evidence="9">CGMCC 4.5737</strain>
    </source>
</reference>
<dbReference type="Pfam" id="PF02801">
    <property type="entry name" value="Ketoacyl-synt_C"/>
    <property type="match status" value="1"/>
</dbReference>
<comment type="caution">
    <text evidence="9">The sequence shown here is derived from an EMBL/GenBank/DDBJ whole genome shotgun (WGS) entry which is preliminary data.</text>
</comment>
<dbReference type="PROSITE" id="PS00606">
    <property type="entry name" value="KS3_1"/>
    <property type="match status" value="1"/>
</dbReference>
<sequence>MTDTVTPAWLRQWLVDQVAELLGLPPAEIDLHRPLKEYGLSSRHAAGLGGELEDLLDRTLPATLLWEHPTIAALTTALAGPEEEPAEPPVAIPASGGSRPDTEPVAVIGIGCRLPGGIAGPEQFWRALVTDTDLVSEVPEGRWEQFADCSSAADTLARTTRWGGFLGDVAGFDAEFFGISPREAASMDPQQRILLEVVWEALEHAGVAPDRLRGSATGVFVGISGNEYSHLTFSEIDHIDAWSATGAAMSIAANRLSYVLDLRGPSMSVDTACSSSLVAVHLAMHSLRIGGSDLALAAGVNLLLGPGVTVNFDQMQITAPDGRCKTFDASANGMVRAEGAGVVVLKRLSDALRDGDRVLAVLRGSAVNSDGRSNGLTAPNPEAQEALLRRAYTNAGVDPGEVDFVEAHGTGTLLGDPIEARALGAVLGKDRPVDRPLLIGSVKTNVGHLEAAAGITGLIKTVLSLVHGRIPASLHFRAPNPHIDFDGLHLAVAARQQPLPAPARPARAGVSGFGFGGTNAHVVVEQFVPDDAAPETNDPRPAGSPPAREFVLASTAADRLPDIAAGLADWLAGPGRDADLGDLEHTLARRAAGRSRAVVAACDHGGLAAGLRALAAGIAAPGVSTGTTGRIGRGPVWVFPGQGSQWAGMARRLLADEPAFADAIDELDPLLQAEAGFSLREILVQGVEPAAVEQVQPLLFGVQVALARLWRSYGVEPAAVVGHSLGEVAAAVVAGALSPADGARVIASRSRLVARDADRGAMAVLELPAQDAAALLDGYPGVEIAVFNAPSQTVVAGPPDQVHQVVAEVEARGMLGRLVKVDYASHHPALTGVAAELAAELAGVTGEQPAVRCYTTVLDDPRRTPSFDAGYWAANLRQPVRFRDAVAAAVADGFTTFVEISPHPVLGHAVSESATVSGARDPLVLGTLRRDHDDVLQFHGQLGVLKAAGLATPPTSGRMLDLPTTPWRHTRYWVEPRRAATLAPDGDAHPLLGVHLEVPDDHRHVWRTDVGVAALPWLADHRVDGRPVMPAAAYVEIALAAAITVFDVPAEQVTVGEVMLQQPLPLDEHTMITTTFNPTGSREGRITVHTRPDGGEWVLHVSATVTALATGTGTADWRPERLADATELDPTDVYAVLRTIGLDYGPAFTGISRVSVGENAAVATVGVPAEAGGHPAFGVHPALLDAALQAFGAMLSAPGTDDDGTLYLPMQFGQVRVFADPSQGVQAHVRVAPAAADAGGMLGDLRLADAEGTVLLEVTDVFVRRVQRREIAAPLSERLLEKAWRRTDLPRATSGLGRYLLLTDGTAPVDEVFEAAATELVGGGHEVDAVAPDRLAEALGTGVPPVGVVLGVADAEPGPVDLDRAQQAVLTLASVVRTLVETGGTPPRLWLVTTGASGVLADEPVRPGPAALRGVLRVLGYEHPELRASGVDLDPANPAAEAGAHLAAELTAGRDDEVSWRSGQRYAARLTPAEPPESDAVVVRPGDAYVITGGLGGLGLFLARWLADRGAGRIILNGRSAPRPEAASQIAELTSAGADVEVVLGDIAEPGVAERLVDTARNGAELRGVVHAAAVFDDRTVLRLDAETLARTWRAKAYGAWRLHEATAGLDLDWWVGFSSAAALLGLPGQPAYASANAYLDALVAMRRALGLPGTTIAWGTWAEVGAAVGVDVPWLHPIDPREGLEVLEGTLASHRDGVGAMRLNAPRLVGAFPQLVETPFFAEMFADYAAAERDSADWRGIAAVREREPAEARRLVTAQLRARVAAVMGFRTEELDVSTPLTALGVDSLLAVRIRNVVQHDFELVLPVALMLRGVNVVELEKWVLSELGLGPVEPATAPAPPIPRQGSQPVLVPPRDAAERLVLSVWQDVLGHRVGVTQNFYEIGGDADRAAQVAALLAQRGGYELPVSELFRHPTIERMAAHFREQESTGSPLRVLRDGAGQPPLFLFHPGGGDTAVYRQLVELLDPRLPAHGFDRIEGAPTVEDRVDHYLPELRRVQRGGPYRLAGWSFGGFLAFEVAHRLHAAGEEVELVGLIDPILPLPTPELLDPVQMLRTRFERFGEFLRDSYGRDVELPYEELIGLDDEGQAELVVRTIRSAGLVNEEVSEAILRHQRTSLLDALSQERYDPPTYEGRVVYYSAAQGVPGGLRDPRYDRQDPARGWDEVCPNLEVITVPGHHLSLLDPPNVDVIGQHLRRVLTGDLRRVAA</sequence>
<dbReference type="InterPro" id="IPR049551">
    <property type="entry name" value="PKS_DH_C"/>
</dbReference>
<dbReference type="SUPFAM" id="SSF52151">
    <property type="entry name" value="FabD/lysophospholipase-like"/>
    <property type="match status" value="1"/>
</dbReference>
<feature type="region of interest" description="N-terminal hotdog fold" evidence="5">
    <location>
        <begin position="989"/>
        <end position="1112"/>
    </location>
</feature>
<dbReference type="Gene3D" id="3.30.70.250">
    <property type="entry name" value="Malonyl-CoA ACP transacylase, ACP-binding"/>
    <property type="match status" value="1"/>
</dbReference>
<dbReference type="GO" id="GO:0031177">
    <property type="term" value="F:phosphopantetheine binding"/>
    <property type="evidence" value="ECO:0007669"/>
    <property type="project" value="InterPro"/>
</dbReference>
<dbReference type="SUPFAM" id="SSF53474">
    <property type="entry name" value="alpha/beta-Hydrolases"/>
    <property type="match status" value="1"/>
</dbReference>
<dbReference type="PROSITE" id="PS52004">
    <property type="entry name" value="KS3_2"/>
    <property type="match status" value="1"/>
</dbReference>
<evidence type="ECO:0000313" key="9">
    <source>
        <dbReference type="EMBL" id="GGM56665.1"/>
    </source>
</evidence>
<dbReference type="InterPro" id="IPR016036">
    <property type="entry name" value="Malonyl_transacylase_ACP-bd"/>
</dbReference>
<dbReference type="InterPro" id="IPR016035">
    <property type="entry name" value="Acyl_Trfase/lysoPLipase"/>
</dbReference>
<dbReference type="GO" id="GO:0004312">
    <property type="term" value="F:fatty acid synthase activity"/>
    <property type="evidence" value="ECO:0007669"/>
    <property type="project" value="TreeGrafter"/>
</dbReference>
<protein>
    <submittedName>
        <fullName evidence="9">Phthiocerol/phenolphthiocerol synthesis polyketide synthase type I PpsD</fullName>
    </submittedName>
</protein>
<name>A0A8J3FVB1_9PSEU</name>
<feature type="active site" description="Proton acceptor; for dehydratase activity" evidence="5">
    <location>
        <position position="1021"/>
    </location>
</feature>
<dbReference type="FunFam" id="3.40.47.10:FF:000019">
    <property type="entry name" value="Polyketide synthase type I"/>
    <property type="match status" value="1"/>
</dbReference>
<dbReference type="InterPro" id="IPR020841">
    <property type="entry name" value="PKS_Beta-ketoAc_synthase_dom"/>
</dbReference>
<dbReference type="FunFam" id="3.30.70.250:FF:000003">
    <property type="entry name" value="Polyketide beta-ketoacyl synthase Pks3"/>
    <property type="match status" value="1"/>
</dbReference>
<evidence type="ECO:0000256" key="3">
    <source>
        <dbReference type="ARBA" id="ARBA00022679"/>
    </source>
</evidence>
<dbReference type="InterPro" id="IPR049552">
    <property type="entry name" value="PKS_DH_N"/>
</dbReference>
<dbReference type="InterPro" id="IPR009081">
    <property type="entry name" value="PP-bd_ACP"/>
</dbReference>
<dbReference type="InterPro" id="IPR014043">
    <property type="entry name" value="Acyl_transferase_dom"/>
</dbReference>
<dbReference type="InterPro" id="IPR013968">
    <property type="entry name" value="PKS_KR"/>
</dbReference>
<organism evidence="9 10">
    <name type="scientific">Longimycelium tulufanense</name>
    <dbReference type="NCBI Taxonomy" id="907463"/>
    <lineage>
        <taxon>Bacteria</taxon>
        <taxon>Bacillati</taxon>
        <taxon>Actinomycetota</taxon>
        <taxon>Actinomycetes</taxon>
        <taxon>Pseudonocardiales</taxon>
        <taxon>Pseudonocardiaceae</taxon>
        <taxon>Longimycelium</taxon>
    </lineage>
</organism>
<dbReference type="Proteomes" id="UP000637578">
    <property type="component" value="Unassembled WGS sequence"/>
</dbReference>
<dbReference type="InterPro" id="IPR018201">
    <property type="entry name" value="Ketoacyl_synth_AS"/>
</dbReference>
<dbReference type="SUPFAM" id="SSF47336">
    <property type="entry name" value="ACP-like"/>
    <property type="match status" value="3"/>
</dbReference>
<dbReference type="Pfam" id="PF00109">
    <property type="entry name" value="ketoacyl-synt"/>
    <property type="match status" value="1"/>
</dbReference>
<keyword evidence="2" id="KW-0597">Phosphoprotein</keyword>
<dbReference type="PANTHER" id="PTHR43775">
    <property type="entry name" value="FATTY ACID SYNTHASE"/>
    <property type="match status" value="1"/>
</dbReference>
<dbReference type="SMART" id="SM00822">
    <property type="entry name" value="PKS_KR"/>
    <property type="match status" value="1"/>
</dbReference>
<dbReference type="SMART" id="SM00827">
    <property type="entry name" value="PKS_AT"/>
    <property type="match status" value="1"/>
</dbReference>
<dbReference type="Pfam" id="PF00975">
    <property type="entry name" value="Thioesterase"/>
    <property type="match status" value="1"/>
</dbReference>
<feature type="domain" description="Ketosynthase family 3 (KS3)" evidence="7">
    <location>
        <begin position="102"/>
        <end position="526"/>
    </location>
</feature>
<dbReference type="InterPro" id="IPR029058">
    <property type="entry name" value="AB_hydrolase_fold"/>
</dbReference>
<gene>
    <name evidence="9" type="primary">ppsD</name>
    <name evidence="9" type="ORF">GCM10012275_29780</name>
</gene>
<dbReference type="InterPro" id="IPR014031">
    <property type="entry name" value="Ketoacyl_synth_C"/>
</dbReference>
<dbReference type="GO" id="GO:0004315">
    <property type="term" value="F:3-oxoacyl-[acyl-carrier-protein] synthase activity"/>
    <property type="evidence" value="ECO:0007669"/>
    <property type="project" value="InterPro"/>
</dbReference>
<dbReference type="Gene3D" id="3.40.47.10">
    <property type="match status" value="1"/>
</dbReference>
<dbReference type="Pfam" id="PF00550">
    <property type="entry name" value="PP-binding"/>
    <property type="match status" value="3"/>
</dbReference>
<evidence type="ECO:0000259" key="7">
    <source>
        <dbReference type="PROSITE" id="PS52004"/>
    </source>
</evidence>
<feature type="region of interest" description="C-terminal hotdog fold" evidence="5">
    <location>
        <begin position="1125"/>
        <end position="1272"/>
    </location>
</feature>
<dbReference type="InterPro" id="IPR001031">
    <property type="entry name" value="Thioesterase"/>
</dbReference>
<dbReference type="Gene3D" id="3.10.129.110">
    <property type="entry name" value="Polyketide synthase dehydratase"/>
    <property type="match status" value="1"/>
</dbReference>
<dbReference type="InterPro" id="IPR036736">
    <property type="entry name" value="ACP-like_sf"/>
</dbReference>
<dbReference type="CDD" id="cd00833">
    <property type="entry name" value="PKS"/>
    <property type="match status" value="1"/>
</dbReference>
<proteinExistence type="predicted"/>
<dbReference type="InterPro" id="IPR020806">
    <property type="entry name" value="PKS_PP-bd"/>
</dbReference>
<dbReference type="InterPro" id="IPR036291">
    <property type="entry name" value="NAD(P)-bd_dom_sf"/>
</dbReference>
<reference evidence="9" key="1">
    <citation type="journal article" date="2014" name="Int. J. Syst. Evol. Microbiol.">
        <title>Complete genome sequence of Corynebacterium casei LMG S-19264T (=DSM 44701T), isolated from a smear-ripened cheese.</title>
        <authorList>
            <consortium name="US DOE Joint Genome Institute (JGI-PGF)"/>
            <person name="Walter F."/>
            <person name="Albersmeier A."/>
            <person name="Kalinowski J."/>
            <person name="Ruckert C."/>
        </authorList>
    </citation>
    <scope>NUCLEOTIDE SEQUENCE</scope>
    <source>
        <strain evidence="9">CGMCC 4.5737</strain>
    </source>
</reference>
<feature type="active site" description="Proton donor; for dehydratase activity" evidence="5">
    <location>
        <position position="1185"/>
    </location>
</feature>
<dbReference type="SMART" id="SM00823">
    <property type="entry name" value="PKS_PP"/>
    <property type="match status" value="3"/>
</dbReference>
<dbReference type="PROSITE" id="PS50075">
    <property type="entry name" value="CARRIER"/>
    <property type="match status" value="3"/>
</dbReference>
<dbReference type="InterPro" id="IPR050091">
    <property type="entry name" value="PKS_NRPS_Biosynth_Enz"/>
</dbReference>
<feature type="domain" description="PKS/mFAS DH" evidence="8">
    <location>
        <begin position="989"/>
        <end position="1272"/>
    </location>
</feature>
<dbReference type="RefSeq" id="WP_189058036.1">
    <property type="nucleotide sequence ID" value="NZ_BMMK01000012.1"/>
</dbReference>
<evidence type="ECO:0000256" key="1">
    <source>
        <dbReference type="ARBA" id="ARBA00022450"/>
    </source>
</evidence>
<dbReference type="PROSITE" id="PS52019">
    <property type="entry name" value="PKS_MFAS_DH"/>
    <property type="match status" value="1"/>
</dbReference>
<evidence type="ECO:0000259" key="6">
    <source>
        <dbReference type="PROSITE" id="PS50075"/>
    </source>
</evidence>
<accession>A0A8J3FVB1</accession>
<dbReference type="SMART" id="SM00826">
    <property type="entry name" value="PKS_DH"/>
    <property type="match status" value="1"/>
</dbReference>
<dbReference type="GO" id="GO:0005737">
    <property type="term" value="C:cytoplasm"/>
    <property type="evidence" value="ECO:0007669"/>
    <property type="project" value="TreeGrafter"/>
</dbReference>
<feature type="domain" description="Carrier" evidence="6">
    <location>
        <begin position="1855"/>
        <end position="1929"/>
    </location>
</feature>
<dbReference type="Gene3D" id="3.40.366.10">
    <property type="entry name" value="Malonyl-Coenzyme A Acyl Carrier Protein, domain 2"/>
    <property type="match status" value="1"/>
</dbReference>
<dbReference type="InterPro" id="IPR001227">
    <property type="entry name" value="Ac_transferase_dom_sf"/>
</dbReference>
<dbReference type="Gene3D" id="1.10.1200.10">
    <property type="entry name" value="ACP-like"/>
    <property type="match status" value="3"/>
</dbReference>
<feature type="domain" description="Carrier" evidence="6">
    <location>
        <begin position="1752"/>
        <end position="1829"/>
    </location>
</feature>
<dbReference type="InterPro" id="IPR042104">
    <property type="entry name" value="PKS_dehydratase_sf"/>
</dbReference>
<keyword evidence="10" id="KW-1185">Reference proteome</keyword>